<feature type="chain" id="PRO_5004109405" description="Glutaminase GtaA" evidence="1">
    <location>
        <begin position="18"/>
        <end position="693"/>
    </location>
</feature>
<sequence>MAFSFLLVASTAILASAQSSFSPLRPPAIPLAVRSPFMSTWQQAGSDNGNGGYLAGEWPTFWNGQVTGWTGMVRVDNSSYTWMGAPSSNPSYVNQTAFQYTSTKSIFTMQAGPVQLTITFLSPVTPNDLLRSSLPYTYCNVDVKSTDGKTHSVQLYSDISAEWVSGDRGAKAQWDYAEASGGLAYHRVYRQQQLEFGSINEQAEWGYWYFATANTAKLTYQSGADTTVRGNFMKSGTLTNTKDTNYRAINNAYPVFGYAVNLGSVGSTSQSTLFQLSLHQKNCVQFQGTKGAVQKLPCMWNSYFSTETGAVSYFYNDYSKGSSMASSFDSQVQSDSAASGGSDYAKITSLAVRQAFGAISFTNTPSTPLVFMKEISSDGNVNTVDVIFPFHPIAIYTNPAILKWLLDPLFINQEAGNWPNRYSIHDIGSSYPNATGHSDGNAEAQPLEECGNMLIMTLAYAQRANDNAYLTQHYQILKQWTAYLVEEALIPADQISTDDFAGSAANQTNLAIKGIIGIQAMAQISNRTGNPSDAANYTRIATDYITKWQTYAINQNANPPHTTFNYGNSSSHSLLYNLFADAELGLHLVPQNIYTMQSNFYKTQFQTFGVPLDSRHTYTKSDWEMFCAAIAETETRDLFTGRIAKWLDVSKTNFASTDLYDTVTGEYPAGIHFIARPVVGGYFAGLALESRPR</sequence>
<evidence type="ECO:0000259" key="2">
    <source>
        <dbReference type="Pfam" id="PF16335"/>
    </source>
</evidence>
<protein>
    <recommendedName>
        <fullName evidence="6">Glutaminase GtaA</fullName>
    </recommendedName>
</protein>
<dbReference type="VEuPathDB" id="FungiDB:MYCFIDRAFT_27013"/>
<feature type="domain" description="Glutaminase A N-terminal" evidence="3">
    <location>
        <begin position="103"/>
        <end position="335"/>
    </location>
</feature>
<dbReference type="Proteomes" id="UP000016932">
    <property type="component" value="Unassembled WGS sequence"/>
</dbReference>
<dbReference type="RefSeq" id="XP_007919793.1">
    <property type="nucleotide sequence ID" value="XM_007921602.1"/>
</dbReference>
<dbReference type="InterPro" id="IPR033433">
    <property type="entry name" value="GtaA_N"/>
</dbReference>
<accession>N1Q8S4</accession>
<dbReference type="STRING" id="383855.N1Q8S4"/>
<dbReference type="EMBL" id="KB446555">
    <property type="protein sequence ID" value="EME87283.1"/>
    <property type="molecule type" value="Genomic_DNA"/>
</dbReference>
<dbReference type="InterPro" id="IPR052743">
    <property type="entry name" value="Glutaminase_GtaA"/>
</dbReference>
<dbReference type="PANTHER" id="PTHR31987">
    <property type="entry name" value="GLUTAMINASE A-RELATED"/>
    <property type="match status" value="1"/>
</dbReference>
<evidence type="ECO:0000313" key="5">
    <source>
        <dbReference type="Proteomes" id="UP000016932"/>
    </source>
</evidence>
<evidence type="ECO:0000313" key="4">
    <source>
        <dbReference type="EMBL" id="EME87283.1"/>
    </source>
</evidence>
<dbReference type="InterPro" id="IPR032514">
    <property type="entry name" value="GtaA_central"/>
</dbReference>
<dbReference type="eggNOG" id="ENOG502QPQS">
    <property type="taxonomic scope" value="Eukaryota"/>
</dbReference>
<dbReference type="KEGG" id="pfj:MYCFIDRAFT_27013"/>
<proteinExistence type="predicted"/>
<organism evidence="4 5">
    <name type="scientific">Pseudocercospora fijiensis (strain CIRAD86)</name>
    <name type="common">Black leaf streak disease fungus</name>
    <name type="synonym">Mycosphaerella fijiensis</name>
    <dbReference type="NCBI Taxonomy" id="383855"/>
    <lineage>
        <taxon>Eukaryota</taxon>
        <taxon>Fungi</taxon>
        <taxon>Dikarya</taxon>
        <taxon>Ascomycota</taxon>
        <taxon>Pezizomycotina</taxon>
        <taxon>Dothideomycetes</taxon>
        <taxon>Dothideomycetidae</taxon>
        <taxon>Mycosphaerellales</taxon>
        <taxon>Mycosphaerellaceae</taxon>
        <taxon>Pseudocercospora</taxon>
    </lineage>
</organism>
<evidence type="ECO:0000259" key="3">
    <source>
        <dbReference type="Pfam" id="PF17168"/>
    </source>
</evidence>
<name>N1Q8S4_PSEFD</name>
<dbReference type="Pfam" id="PF16335">
    <property type="entry name" value="GtaA_6_Hairpin"/>
    <property type="match status" value="1"/>
</dbReference>
<dbReference type="AlphaFoldDB" id="N1Q8S4"/>
<evidence type="ECO:0000256" key="1">
    <source>
        <dbReference type="SAM" id="SignalP"/>
    </source>
</evidence>
<keyword evidence="5" id="KW-1185">Reference proteome</keyword>
<feature type="signal peptide" evidence="1">
    <location>
        <begin position="1"/>
        <end position="17"/>
    </location>
</feature>
<gene>
    <name evidence="4" type="ORF">MYCFIDRAFT_27013</name>
</gene>
<dbReference type="Pfam" id="PF17168">
    <property type="entry name" value="DUF5127"/>
    <property type="match status" value="1"/>
</dbReference>
<dbReference type="PANTHER" id="PTHR31987:SF1">
    <property type="entry name" value="GLUTAMINASE A"/>
    <property type="match status" value="1"/>
</dbReference>
<dbReference type="GeneID" id="19338542"/>
<dbReference type="OrthoDB" id="431715at2759"/>
<dbReference type="HOGENOM" id="CLU_008020_1_1_1"/>
<feature type="domain" description="Glutaminase A central" evidence="2">
    <location>
        <begin position="341"/>
        <end position="685"/>
    </location>
</feature>
<evidence type="ECO:0008006" key="6">
    <source>
        <dbReference type="Google" id="ProtNLM"/>
    </source>
</evidence>
<reference evidence="4 5" key="1">
    <citation type="journal article" date="2012" name="PLoS Pathog.">
        <title>Diverse lifestyles and strategies of plant pathogenesis encoded in the genomes of eighteen Dothideomycetes fungi.</title>
        <authorList>
            <person name="Ohm R.A."/>
            <person name="Feau N."/>
            <person name="Henrissat B."/>
            <person name="Schoch C.L."/>
            <person name="Horwitz B.A."/>
            <person name="Barry K.W."/>
            <person name="Condon B.J."/>
            <person name="Copeland A.C."/>
            <person name="Dhillon B."/>
            <person name="Glaser F."/>
            <person name="Hesse C.N."/>
            <person name="Kosti I."/>
            <person name="LaButti K."/>
            <person name="Lindquist E.A."/>
            <person name="Lucas S."/>
            <person name="Salamov A.A."/>
            <person name="Bradshaw R.E."/>
            <person name="Ciuffetti L."/>
            <person name="Hamelin R.C."/>
            <person name="Kema G.H.J."/>
            <person name="Lawrence C."/>
            <person name="Scott J.A."/>
            <person name="Spatafora J.W."/>
            <person name="Turgeon B.G."/>
            <person name="de Wit P.J.G.M."/>
            <person name="Zhong S."/>
            <person name="Goodwin S.B."/>
            <person name="Grigoriev I.V."/>
        </authorList>
    </citation>
    <scope>NUCLEOTIDE SEQUENCE [LARGE SCALE GENOMIC DNA]</scope>
    <source>
        <strain evidence="4 5">CIRAD86</strain>
    </source>
</reference>
<keyword evidence="1" id="KW-0732">Signal</keyword>